<evidence type="ECO:0000256" key="6">
    <source>
        <dbReference type="SAM" id="Phobius"/>
    </source>
</evidence>
<accession>A0ABU1GXJ8</accession>
<dbReference type="PANTHER" id="PTHR32322:SF2">
    <property type="entry name" value="EAMA DOMAIN-CONTAINING PROTEIN"/>
    <property type="match status" value="1"/>
</dbReference>
<evidence type="ECO:0000256" key="4">
    <source>
        <dbReference type="ARBA" id="ARBA00022989"/>
    </source>
</evidence>
<dbReference type="Proteomes" id="UP001269375">
    <property type="component" value="Unassembled WGS sequence"/>
</dbReference>
<feature type="transmembrane region" description="Helical" evidence="6">
    <location>
        <begin position="68"/>
        <end position="86"/>
    </location>
</feature>
<name>A0ABU1GXJ8_9GAMM</name>
<feature type="transmembrane region" description="Helical" evidence="6">
    <location>
        <begin position="38"/>
        <end position="56"/>
    </location>
</feature>
<dbReference type="InterPro" id="IPR050638">
    <property type="entry name" value="AA-Vitamin_Transporters"/>
</dbReference>
<gene>
    <name evidence="8" type="primary">rhtA</name>
    <name evidence="8" type="ORF">QC825_09395</name>
</gene>
<comment type="similarity">
    <text evidence="2">Belongs to the EamA transporter family.</text>
</comment>
<sequence>MHAQRVPLWPVGLLMVSMMSIQGGASLAKQLFPMVGASGATACRLIAGALLLLLVLRPWRKRPSARDWKLLTVYGVSLGVMNYLLYQSIDRIPLGIAVALEFTGPLAVATLKSHRVVDLLWVALALGGIVLLMPHDSLNGSLDPLGVAFALGAGACWGIYIWFGQKVGTDFGAEGVAIGVTIAALVIAPIGLAQSGFEGFSWNIVPLVAMVALLSTALPYALEIIALRHLPTTMFGTLMSLEPALAALSGLLFLAEFLTLVQWLAISAIMAASIGTTLTGRSRNKSWESAPVPD</sequence>
<dbReference type="Pfam" id="PF00892">
    <property type="entry name" value="EamA"/>
    <property type="match status" value="1"/>
</dbReference>
<evidence type="ECO:0000313" key="8">
    <source>
        <dbReference type="EMBL" id="MDR5896286.1"/>
    </source>
</evidence>
<keyword evidence="5 6" id="KW-0472">Membrane</keyword>
<feature type="transmembrane region" description="Helical" evidence="6">
    <location>
        <begin position="116"/>
        <end position="133"/>
    </location>
</feature>
<evidence type="ECO:0000256" key="5">
    <source>
        <dbReference type="ARBA" id="ARBA00023136"/>
    </source>
</evidence>
<dbReference type="EMBL" id="JARWAO010000004">
    <property type="protein sequence ID" value="MDR5896286.1"/>
    <property type="molecule type" value="Genomic_DNA"/>
</dbReference>
<feature type="transmembrane region" description="Helical" evidence="6">
    <location>
        <begin position="175"/>
        <end position="194"/>
    </location>
</feature>
<dbReference type="NCBIfam" id="NF007823">
    <property type="entry name" value="PRK10532.1"/>
    <property type="match status" value="1"/>
</dbReference>
<dbReference type="PANTHER" id="PTHR32322">
    <property type="entry name" value="INNER MEMBRANE TRANSPORTER"/>
    <property type="match status" value="1"/>
</dbReference>
<dbReference type="RefSeq" id="WP_251594824.1">
    <property type="nucleotide sequence ID" value="NZ_JAMLJI010000004.1"/>
</dbReference>
<keyword evidence="4 6" id="KW-1133">Transmembrane helix</keyword>
<evidence type="ECO:0000313" key="9">
    <source>
        <dbReference type="Proteomes" id="UP001269375"/>
    </source>
</evidence>
<comment type="caution">
    <text evidence="8">The sequence shown here is derived from an EMBL/GenBank/DDBJ whole genome shotgun (WGS) entry which is preliminary data.</text>
</comment>
<feature type="transmembrane region" description="Helical" evidence="6">
    <location>
        <begin position="145"/>
        <end position="163"/>
    </location>
</feature>
<feature type="transmembrane region" description="Helical" evidence="6">
    <location>
        <begin position="92"/>
        <end position="109"/>
    </location>
</feature>
<dbReference type="Gene3D" id="1.10.3730.20">
    <property type="match status" value="1"/>
</dbReference>
<evidence type="ECO:0000256" key="2">
    <source>
        <dbReference type="ARBA" id="ARBA00007362"/>
    </source>
</evidence>
<keyword evidence="9" id="KW-1185">Reference proteome</keyword>
<dbReference type="InterPro" id="IPR037185">
    <property type="entry name" value="EmrE-like"/>
</dbReference>
<dbReference type="SUPFAM" id="SSF103481">
    <property type="entry name" value="Multidrug resistance efflux transporter EmrE"/>
    <property type="match status" value="2"/>
</dbReference>
<dbReference type="InterPro" id="IPR000620">
    <property type="entry name" value="EamA_dom"/>
</dbReference>
<keyword evidence="3 6" id="KW-0812">Transmembrane</keyword>
<proteinExistence type="inferred from homology"/>
<feature type="transmembrane region" description="Helical" evidence="6">
    <location>
        <begin position="200"/>
        <end position="222"/>
    </location>
</feature>
<evidence type="ECO:0000256" key="1">
    <source>
        <dbReference type="ARBA" id="ARBA00004141"/>
    </source>
</evidence>
<evidence type="ECO:0000259" key="7">
    <source>
        <dbReference type="Pfam" id="PF00892"/>
    </source>
</evidence>
<protein>
    <submittedName>
        <fullName evidence="8">Threonine/homoserine exporter RhtA</fullName>
    </submittedName>
</protein>
<comment type="subcellular location">
    <subcellularLocation>
        <location evidence="1">Membrane</location>
        <topology evidence="1">Multi-pass membrane protein</topology>
    </subcellularLocation>
</comment>
<evidence type="ECO:0000256" key="3">
    <source>
        <dbReference type="ARBA" id="ARBA00022692"/>
    </source>
</evidence>
<feature type="domain" description="EamA" evidence="7">
    <location>
        <begin position="145"/>
        <end position="276"/>
    </location>
</feature>
<reference evidence="8 9" key="1">
    <citation type="submission" date="2023-04" db="EMBL/GenBank/DDBJ databases">
        <title>A long-awaited taxogenomic arrangement of the family Halomonadaceae.</title>
        <authorList>
            <person name="De La Haba R."/>
            <person name="Chuvochina M."/>
            <person name="Wittouck S."/>
            <person name="Arahal D.R."/>
            <person name="Sanchez-Porro C."/>
            <person name="Hugenholtz P."/>
            <person name="Ventosa A."/>
        </authorList>
    </citation>
    <scope>NUCLEOTIDE SEQUENCE [LARGE SCALE GENOMIC DNA]</scope>
    <source>
        <strain evidence="8 9">DSM 22428</strain>
    </source>
</reference>
<organism evidence="8 9">
    <name type="scientific">Larsenimonas suaedae</name>
    <dbReference type="NCBI Taxonomy" id="1851019"/>
    <lineage>
        <taxon>Bacteria</taxon>
        <taxon>Pseudomonadati</taxon>
        <taxon>Pseudomonadota</taxon>
        <taxon>Gammaproteobacteria</taxon>
        <taxon>Oceanospirillales</taxon>
        <taxon>Halomonadaceae</taxon>
        <taxon>Larsenimonas</taxon>
    </lineage>
</organism>